<keyword evidence="1" id="KW-0732">Signal</keyword>
<dbReference type="Proteomes" id="UP001549921">
    <property type="component" value="Unassembled WGS sequence"/>
</dbReference>
<evidence type="ECO:0000256" key="1">
    <source>
        <dbReference type="SAM" id="SignalP"/>
    </source>
</evidence>
<protein>
    <submittedName>
        <fullName evidence="2">Uncharacterized protein</fullName>
    </submittedName>
</protein>
<comment type="caution">
    <text evidence="2">The sequence shown here is derived from an EMBL/GenBank/DDBJ whole genome shotgun (WGS) entry which is preliminary data.</text>
</comment>
<proteinExistence type="predicted"/>
<name>A0ABD0SBX0_LOXSC</name>
<feature type="chain" id="PRO_5044764114" evidence="1">
    <location>
        <begin position="18"/>
        <end position="112"/>
    </location>
</feature>
<evidence type="ECO:0000313" key="3">
    <source>
        <dbReference type="Proteomes" id="UP001549921"/>
    </source>
</evidence>
<dbReference type="AlphaFoldDB" id="A0ABD0SBX0"/>
<reference evidence="2 3" key="1">
    <citation type="submission" date="2024-06" db="EMBL/GenBank/DDBJ databases">
        <title>A chromosome-level genome assembly of beet webworm, Loxostege sticticalis.</title>
        <authorList>
            <person name="Zhang Y."/>
        </authorList>
    </citation>
    <scope>NUCLEOTIDE SEQUENCE [LARGE SCALE GENOMIC DNA]</scope>
    <source>
        <strain evidence="2">AQ028</strain>
        <tissue evidence="2">Male pupae</tissue>
    </source>
</reference>
<accession>A0ABD0SBX0</accession>
<gene>
    <name evidence="2" type="ORF">ABMA28_009716</name>
</gene>
<feature type="non-terminal residue" evidence="2">
    <location>
        <position position="112"/>
    </location>
</feature>
<dbReference type="EMBL" id="JBEDNZ010000024">
    <property type="protein sequence ID" value="KAL0811302.1"/>
    <property type="molecule type" value="Genomic_DNA"/>
</dbReference>
<organism evidence="2 3">
    <name type="scientific">Loxostege sticticalis</name>
    <name type="common">Beet webworm moth</name>
    <dbReference type="NCBI Taxonomy" id="481309"/>
    <lineage>
        <taxon>Eukaryota</taxon>
        <taxon>Metazoa</taxon>
        <taxon>Ecdysozoa</taxon>
        <taxon>Arthropoda</taxon>
        <taxon>Hexapoda</taxon>
        <taxon>Insecta</taxon>
        <taxon>Pterygota</taxon>
        <taxon>Neoptera</taxon>
        <taxon>Endopterygota</taxon>
        <taxon>Lepidoptera</taxon>
        <taxon>Glossata</taxon>
        <taxon>Ditrysia</taxon>
        <taxon>Pyraloidea</taxon>
        <taxon>Crambidae</taxon>
        <taxon>Pyraustinae</taxon>
        <taxon>Loxostege</taxon>
    </lineage>
</organism>
<evidence type="ECO:0000313" key="2">
    <source>
        <dbReference type="EMBL" id="KAL0811302.1"/>
    </source>
</evidence>
<sequence>MTPLVLLFALTVGHVTAGVVELSCSDNATCIDQMLRETARSLRQRKTVRLFDALTIEPLGLRQARANESPLSRFTKNHAFSFDWNDYTFRVTRPQDRSDVMDLEVYESRSAK</sequence>
<feature type="signal peptide" evidence="1">
    <location>
        <begin position="1"/>
        <end position="17"/>
    </location>
</feature>